<name>A0ABN2JY48_9MICO</name>
<dbReference type="InterPro" id="IPR013403">
    <property type="entry name" value="CRISPR-assoc_prot_Csb1/Cas7u"/>
</dbReference>
<protein>
    <recommendedName>
        <fullName evidence="4">Type I-U CRISPR-associated protein Cas7</fullName>
    </recommendedName>
</protein>
<comment type="caution">
    <text evidence="2">The sequence shown here is derived from an EMBL/GenBank/DDBJ whole genome shotgun (WGS) entry which is preliminary data.</text>
</comment>
<dbReference type="NCBIfam" id="TIGR02570">
    <property type="entry name" value="cas7_GSU0053"/>
    <property type="match status" value="1"/>
</dbReference>
<feature type="region of interest" description="Disordered" evidence="1">
    <location>
        <begin position="1"/>
        <end position="21"/>
    </location>
</feature>
<reference evidence="2 3" key="1">
    <citation type="journal article" date="2019" name="Int. J. Syst. Evol. Microbiol.">
        <title>The Global Catalogue of Microorganisms (GCM) 10K type strain sequencing project: providing services to taxonomists for standard genome sequencing and annotation.</title>
        <authorList>
            <consortium name="The Broad Institute Genomics Platform"/>
            <consortium name="The Broad Institute Genome Sequencing Center for Infectious Disease"/>
            <person name="Wu L."/>
            <person name="Ma J."/>
        </authorList>
    </citation>
    <scope>NUCLEOTIDE SEQUENCE [LARGE SCALE GENOMIC DNA]</scope>
    <source>
        <strain evidence="2 3">JCM 15591</strain>
    </source>
</reference>
<dbReference type="EMBL" id="BAAAPN010000001">
    <property type="protein sequence ID" value="GAA1743229.1"/>
    <property type="molecule type" value="Genomic_DNA"/>
</dbReference>
<proteinExistence type="predicted"/>
<dbReference type="Pfam" id="PF09617">
    <property type="entry name" value="Cas_GSU0053"/>
    <property type="match status" value="1"/>
</dbReference>
<organism evidence="2 3">
    <name type="scientific">Nostocoides vanveenii</name>
    <dbReference type="NCBI Taxonomy" id="330835"/>
    <lineage>
        <taxon>Bacteria</taxon>
        <taxon>Bacillati</taxon>
        <taxon>Actinomycetota</taxon>
        <taxon>Actinomycetes</taxon>
        <taxon>Micrococcales</taxon>
        <taxon>Intrasporangiaceae</taxon>
        <taxon>Nostocoides</taxon>
    </lineage>
</organism>
<gene>
    <name evidence="2" type="ORF">GCM10009810_00080</name>
</gene>
<evidence type="ECO:0000313" key="3">
    <source>
        <dbReference type="Proteomes" id="UP001501475"/>
    </source>
</evidence>
<evidence type="ECO:0000256" key="1">
    <source>
        <dbReference type="SAM" id="MobiDB-lite"/>
    </source>
</evidence>
<keyword evidence="3" id="KW-1185">Reference proteome</keyword>
<accession>A0ABN2JY48</accession>
<dbReference type="Proteomes" id="UP001501475">
    <property type="component" value="Unassembled WGS sequence"/>
</dbReference>
<evidence type="ECO:0000313" key="2">
    <source>
        <dbReference type="EMBL" id="GAA1743229.1"/>
    </source>
</evidence>
<evidence type="ECO:0008006" key="4">
    <source>
        <dbReference type="Google" id="ProtNLM"/>
    </source>
</evidence>
<sequence>MSSDGVGFSVPKPTDNRAGTERAMNQLTVTTLTEACRPGGSSVLTLSTELAPAAGESAGIAPARFVRGREGTYAFETRYETAADGSGAAVRAVVIDSKGSSLNRVETAIMAAIRDGHPVLSRVPRLEVDYGRAGTFTDLELPHRFADGHLRAGTIDGKPTTDNPQYRALRDCTALNARPLLEASPGSLVFGAWDSTRKSQQVRFRSALVGETIGFLADQVTGSHIDPRGAARWDTVAPSVRLKAEDMRTLLAQLEPELSPGNVAAIRKEIDKAGKGTVSAAALGLGAIPPSLNGLGLVSCRRVLRHHVLSFSALRQLRFGLGTDGDTAARALLAAYALCGLTRSYAEVVYRANCDLVEKGCPTMVLDRRFGETEEFDALTEGVADALLEEALTAAGAFGVRWEGHILRVKGNPLISVGEASEEDEGA</sequence>